<dbReference type="GO" id="GO:0007508">
    <property type="term" value="P:larval heart development"/>
    <property type="evidence" value="ECO:0007669"/>
    <property type="project" value="TreeGrafter"/>
</dbReference>
<reference evidence="1" key="1">
    <citation type="journal article" date="2023" name="Mol. Biol. Evol.">
        <title>Third-Generation Sequencing Reveals the Adaptive Role of the Epigenome in Three Deep-Sea Polychaetes.</title>
        <authorList>
            <person name="Perez M."/>
            <person name="Aroh O."/>
            <person name="Sun Y."/>
            <person name="Lan Y."/>
            <person name="Juniper S.K."/>
            <person name="Young C.R."/>
            <person name="Angers B."/>
            <person name="Qian P.Y."/>
        </authorList>
    </citation>
    <scope>NUCLEOTIDE SEQUENCE</scope>
    <source>
        <strain evidence="1">R07B-5</strain>
    </source>
</reference>
<accession>A0AAD9NXX2</accession>
<dbReference type="Proteomes" id="UP001209878">
    <property type="component" value="Unassembled WGS sequence"/>
</dbReference>
<dbReference type="EMBL" id="JAODUO010000264">
    <property type="protein sequence ID" value="KAK2184467.1"/>
    <property type="molecule type" value="Genomic_DNA"/>
</dbReference>
<evidence type="ECO:0000313" key="1">
    <source>
        <dbReference type="EMBL" id="KAK2184467.1"/>
    </source>
</evidence>
<gene>
    <name evidence="1" type="ORF">NP493_265g01012</name>
</gene>
<protein>
    <recommendedName>
        <fullName evidence="3">RNA-directed DNA polymerase from mobile element jockey</fullName>
    </recommendedName>
</protein>
<dbReference type="GO" id="GO:0031012">
    <property type="term" value="C:extracellular matrix"/>
    <property type="evidence" value="ECO:0007669"/>
    <property type="project" value="TreeGrafter"/>
</dbReference>
<keyword evidence="2" id="KW-1185">Reference proteome</keyword>
<comment type="caution">
    <text evidence="1">The sequence shown here is derived from an EMBL/GenBank/DDBJ whole genome shotgun (WGS) entry which is preliminary data.</text>
</comment>
<proteinExistence type="predicted"/>
<evidence type="ECO:0008006" key="3">
    <source>
        <dbReference type="Google" id="ProtNLM"/>
    </source>
</evidence>
<name>A0AAD9NXX2_RIDPI</name>
<dbReference type="GO" id="GO:0061343">
    <property type="term" value="P:cell adhesion involved in heart morphogenesis"/>
    <property type="evidence" value="ECO:0007669"/>
    <property type="project" value="TreeGrafter"/>
</dbReference>
<evidence type="ECO:0000313" key="2">
    <source>
        <dbReference type="Proteomes" id="UP001209878"/>
    </source>
</evidence>
<dbReference type="PANTHER" id="PTHR33395">
    <property type="entry name" value="TRANSCRIPTASE, PUTATIVE-RELATED-RELATED"/>
    <property type="match status" value="1"/>
</dbReference>
<organism evidence="1 2">
    <name type="scientific">Ridgeia piscesae</name>
    <name type="common">Tubeworm</name>
    <dbReference type="NCBI Taxonomy" id="27915"/>
    <lineage>
        <taxon>Eukaryota</taxon>
        <taxon>Metazoa</taxon>
        <taxon>Spiralia</taxon>
        <taxon>Lophotrochozoa</taxon>
        <taxon>Annelida</taxon>
        <taxon>Polychaeta</taxon>
        <taxon>Sedentaria</taxon>
        <taxon>Canalipalpata</taxon>
        <taxon>Sabellida</taxon>
        <taxon>Siboglinidae</taxon>
        <taxon>Ridgeia</taxon>
    </lineage>
</organism>
<dbReference type="PANTHER" id="PTHR33395:SF22">
    <property type="entry name" value="REVERSE TRANSCRIPTASE DOMAIN-CONTAINING PROTEIN"/>
    <property type="match status" value="1"/>
</dbReference>
<dbReference type="AlphaFoldDB" id="A0AAD9NXX2"/>
<sequence>MPPIHITVRGIEKLLKELKPNKAQGPDNIPARILKEIASKIAPILTIIFQKSINSGTPPSDWLKAHIVPIHKNNDRTIASNYRPISLTSIPCKILEHISTSIHKHLEKHNILTD</sequence>